<gene>
    <name evidence="4" type="ORF">M9458_055498</name>
</gene>
<dbReference type="InterPro" id="IPR043128">
    <property type="entry name" value="Rev_trsase/Diguanyl_cyclase"/>
</dbReference>
<keyword evidence="5" id="KW-1185">Reference proteome</keyword>
<dbReference type="Gene3D" id="3.10.10.10">
    <property type="entry name" value="HIV Type 1 Reverse Transcriptase, subunit A, domain 1"/>
    <property type="match status" value="1"/>
</dbReference>
<dbReference type="Pfam" id="PF00078">
    <property type="entry name" value="RVT_1"/>
    <property type="match status" value="1"/>
</dbReference>
<dbReference type="FunFam" id="3.10.10.10:FF:000003">
    <property type="entry name" value="Retrovirus-related Pol polyprotein from transposon 297-like Protein"/>
    <property type="match status" value="1"/>
</dbReference>
<organism evidence="4 5">
    <name type="scientific">Cirrhinus mrigala</name>
    <name type="common">Mrigala</name>
    <dbReference type="NCBI Taxonomy" id="683832"/>
    <lineage>
        <taxon>Eukaryota</taxon>
        <taxon>Metazoa</taxon>
        <taxon>Chordata</taxon>
        <taxon>Craniata</taxon>
        <taxon>Vertebrata</taxon>
        <taxon>Euteleostomi</taxon>
        <taxon>Actinopterygii</taxon>
        <taxon>Neopterygii</taxon>
        <taxon>Teleostei</taxon>
        <taxon>Ostariophysi</taxon>
        <taxon>Cypriniformes</taxon>
        <taxon>Cyprinidae</taxon>
        <taxon>Labeoninae</taxon>
        <taxon>Labeonini</taxon>
        <taxon>Cirrhinus</taxon>
    </lineage>
</organism>
<evidence type="ECO:0000259" key="3">
    <source>
        <dbReference type="PROSITE" id="PS50878"/>
    </source>
</evidence>
<dbReference type="PROSITE" id="PS50878">
    <property type="entry name" value="RT_POL"/>
    <property type="match status" value="1"/>
</dbReference>
<protein>
    <recommendedName>
        <fullName evidence="2">ribonuclease H</fullName>
        <ecNumber evidence="2">3.1.26.4</ecNumber>
    </recommendedName>
</protein>
<dbReference type="PANTHER" id="PTHR37984:SF8">
    <property type="entry name" value="CCHC-TYPE DOMAIN-CONTAINING PROTEIN"/>
    <property type="match status" value="1"/>
</dbReference>
<evidence type="ECO:0000313" key="4">
    <source>
        <dbReference type="EMBL" id="KAL0149264.1"/>
    </source>
</evidence>
<dbReference type="InterPro" id="IPR050951">
    <property type="entry name" value="Retrovirus_Pol_polyprotein"/>
</dbReference>
<sequence>METYGIQAPRMDWTSANLPEAWRRFKQQAELMFSGPLREKREPEKCSYLLLWIGEKGLDIYNTWSLSEEEAKKLQTYYDKYAAYITPKSNPIYARYRFHEKMQADGETFEHFITELKLLVKDCGYPNSDEMVRDRIVFATNSPRVHEKLLSQGAELTLDKAIDIARSHELAQIQLKEMTGSKDAPKIDAVNATKRQNAHRYTKTKYHKLVHRECDRCAGTHSPRDACPARGKQCMKCKKYNHFAKACKTKNTAPTKPQRRPVHALVQNNKEEQCELYIDSITTVNANKNNVQAYADIKVGPSQQTIRFKIDSGAEINAIPNNTFNALFKRVPVAPPAQSITAYGGNPLEVRGTCMLECEHDDRSALLEFHIVKAKAPPILGLSASLDLNLIKLVMGVSKEQTKIDNNPKTILKEYADVFQGIGEFAGECTFQVNPHATPVVYPPRRVPIALRARLKEELDRMEDNNIIVKVTEPTEWVNALVVVEKPKSQKLRVCLDPRDLNKAIQRPHYPLPTLEEVTTKLMGARYFSVLDARSGYWAIKLSTESSMLTQFNTPFGRYRFLRLPFGINSAQDEFQRRVNETYEGLKGVAAIVDDILVYGRDKEEHDTNLRAMLQRTRERGLKLNPDKCRVGVQEVSYFGHRLSGEGISPDPQKVKAIQEMQPPQSKPELETILGMVNYLARFTTHHSDNY</sequence>
<dbReference type="PANTHER" id="PTHR37984">
    <property type="entry name" value="PROTEIN CBG26694"/>
    <property type="match status" value="1"/>
</dbReference>
<evidence type="ECO:0000256" key="2">
    <source>
        <dbReference type="ARBA" id="ARBA00012180"/>
    </source>
</evidence>
<comment type="similarity">
    <text evidence="1">Belongs to the beta type-B retroviral polymerase family. HERV class-II K(HML-2) pol subfamily.</text>
</comment>
<dbReference type="InterPro" id="IPR000477">
    <property type="entry name" value="RT_dom"/>
</dbReference>
<dbReference type="EMBL" id="JAMKFB020000485">
    <property type="protein sequence ID" value="KAL0149264.1"/>
    <property type="molecule type" value="Genomic_DNA"/>
</dbReference>
<dbReference type="Gene3D" id="3.30.70.270">
    <property type="match status" value="2"/>
</dbReference>
<dbReference type="SUPFAM" id="SSF56672">
    <property type="entry name" value="DNA/RNA polymerases"/>
    <property type="match status" value="1"/>
</dbReference>
<dbReference type="GO" id="GO:0004523">
    <property type="term" value="F:RNA-DNA hybrid ribonuclease activity"/>
    <property type="evidence" value="ECO:0007669"/>
    <property type="project" value="UniProtKB-EC"/>
</dbReference>
<dbReference type="EC" id="3.1.26.4" evidence="2"/>
<evidence type="ECO:0000313" key="5">
    <source>
        <dbReference type="Proteomes" id="UP001529510"/>
    </source>
</evidence>
<feature type="domain" description="Reverse transcriptase" evidence="3">
    <location>
        <begin position="465"/>
        <end position="643"/>
    </location>
</feature>
<dbReference type="InterPro" id="IPR043502">
    <property type="entry name" value="DNA/RNA_pol_sf"/>
</dbReference>
<proteinExistence type="inferred from homology"/>
<dbReference type="Proteomes" id="UP001529510">
    <property type="component" value="Unassembled WGS sequence"/>
</dbReference>
<dbReference type="CDD" id="cd01647">
    <property type="entry name" value="RT_LTR"/>
    <property type="match status" value="1"/>
</dbReference>
<name>A0ABD0MG99_CIRMR</name>
<evidence type="ECO:0000256" key="1">
    <source>
        <dbReference type="ARBA" id="ARBA00010879"/>
    </source>
</evidence>
<dbReference type="AlphaFoldDB" id="A0ABD0MG99"/>
<dbReference type="CDD" id="cd05481">
    <property type="entry name" value="retropepsin_like_LTR_1"/>
    <property type="match status" value="1"/>
</dbReference>
<accession>A0ABD0MG99</accession>
<comment type="caution">
    <text evidence="4">The sequence shown here is derived from an EMBL/GenBank/DDBJ whole genome shotgun (WGS) entry which is preliminary data.</text>
</comment>
<reference evidence="4 5" key="1">
    <citation type="submission" date="2024-05" db="EMBL/GenBank/DDBJ databases">
        <title>Genome sequencing and assembly of Indian major carp, Cirrhinus mrigala (Hamilton, 1822).</title>
        <authorList>
            <person name="Mohindra V."/>
            <person name="Chowdhury L.M."/>
            <person name="Lal K."/>
            <person name="Jena J.K."/>
        </authorList>
    </citation>
    <scope>NUCLEOTIDE SEQUENCE [LARGE SCALE GENOMIC DNA]</scope>
    <source>
        <strain evidence="4">CM1030</strain>
        <tissue evidence="4">Blood</tissue>
    </source>
</reference>